<feature type="region of interest" description="Disordered" evidence="2">
    <location>
        <begin position="1"/>
        <end position="66"/>
    </location>
</feature>
<dbReference type="InterPro" id="IPR050987">
    <property type="entry name" value="AtrR-like"/>
</dbReference>
<accession>A0A163LLY6</accession>
<dbReference type="GO" id="GO:0006351">
    <property type="term" value="P:DNA-templated transcription"/>
    <property type="evidence" value="ECO:0007669"/>
    <property type="project" value="InterPro"/>
</dbReference>
<keyword evidence="5" id="KW-1185">Reference proteome</keyword>
<feature type="compositionally biased region" description="Low complexity" evidence="2">
    <location>
        <begin position="36"/>
        <end position="52"/>
    </location>
</feature>
<dbReference type="GO" id="GO:0008270">
    <property type="term" value="F:zinc ion binding"/>
    <property type="evidence" value="ECO:0007669"/>
    <property type="project" value="InterPro"/>
</dbReference>
<protein>
    <submittedName>
        <fullName evidence="4">DNA binding</fullName>
    </submittedName>
</protein>
<dbReference type="PANTHER" id="PTHR46910:SF1">
    <property type="entry name" value="MISCELLANEOUS ZN(II)2CYS6 TRANSCRIPTION FACTOR (EUROFUNG)-RELATED"/>
    <property type="match status" value="1"/>
</dbReference>
<evidence type="ECO:0000259" key="3">
    <source>
        <dbReference type="SMART" id="SM00906"/>
    </source>
</evidence>
<evidence type="ECO:0000313" key="5">
    <source>
        <dbReference type="Proteomes" id="UP000076837"/>
    </source>
</evidence>
<sequence>MIPPANPFAHVPPAIRTTTLTAPPPSQVEARSPGYASNSYSHSTASSIASGSLPEMQSHDAPGFGISSAHITSANLNAQKRAYRQRRKDPSCDACRERKVKVSWNATCTARGGSFSSSGTMAEWSQVAMAVELSGGVAMCKIGVVNRTANGRRDLSLRGAITRAALNERQVQDLQNQVAELTQANTHLRTRAAGKEDSRLERTEAKRRLSDEQIGPPAVRHRVAAPAMRDFDHVRRNIHAHSRGIFETPHVRTSAPLEQGSDLPEVPSRADFAHLSRSYLNHIHVWYPALHWPTFQREADEMYTARSFHGVPRAWVGLFFAVLACGSLQSSATSGSPSVALDRGAPFFDIATQALTPWPQHLTIAHAQAALLLSIFAAESNMRQAGSMWLASAVRAAQELCINTELDSWPVVEGEMRRRLWWALYSRDRLTSFETNKPMLINDNDCDISLPSPAEDRYVQPQGFFRTHANTAPFTGSLAVVQMTQMYAPLYQALKSSTLSPQTLQSFELQFRSRAQQLPEAYQIGSTAALETAALPPLFALLSAQYHLYRRNMSPVCHVGERRDALRMCASAAQDTAKYISRALHNPPKAEMDKSWPARVAPVASQMTCMHLWRCILILCLRGDYDAALMCSHMLSVTGSMRRIGVGCGKNIVFVLDRLLDRVRSGHGSPPQLEYDEEMLAYISGDVQASLEHGWAWTGSDVVSLKSPPATSYGGSRASGQDQAMRDRPTSASPVNEWEGWRRVDQLIRKLMDEHRPCTAQAPAYYPPPHNPVKRVQLGPIDQSPPKPTPLPSPAPSNASRISIANII</sequence>
<evidence type="ECO:0000256" key="2">
    <source>
        <dbReference type="SAM" id="MobiDB-lite"/>
    </source>
</evidence>
<comment type="caution">
    <text evidence="4">The sequence shown here is derived from an EMBL/GenBank/DDBJ whole genome shotgun (WGS) entry which is preliminary data.</text>
</comment>
<dbReference type="SMART" id="SM00906">
    <property type="entry name" value="Fungal_trans"/>
    <property type="match status" value="1"/>
</dbReference>
<feature type="region of interest" description="Disordered" evidence="2">
    <location>
        <begin position="760"/>
        <end position="802"/>
    </location>
</feature>
<keyword evidence="1" id="KW-0539">Nucleus</keyword>
<proteinExistence type="predicted"/>
<feature type="compositionally biased region" description="Polar residues" evidence="2">
    <location>
        <begin position="709"/>
        <end position="722"/>
    </location>
</feature>
<feature type="region of interest" description="Disordered" evidence="2">
    <location>
        <begin position="185"/>
        <end position="210"/>
    </location>
</feature>
<dbReference type="AlphaFoldDB" id="A0A163LLY6"/>
<organism evidence="4 5">
    <name type="scientific">Didymella rabiei</name>
    <name type="common">Chickpea ascochyta blight fungus</name>
    <name type="synonym">Mycosphaerella rabiei</name>
    <dbReference type="NCBI Taxonomy" id="5454"/>
    <lineage>
        <taxon>Eukaryota</taxon>
        <taxon>Fungi</taxon>
        <taxon>Dikarya</taxon>
        <taxon>Ascomycota</taxon>
        <taxon>Pezizomycotina</taxon>
        <taxon>Dothideomycetes</taxon>
        <taxon>Pleosporomycetidae</taxon>
        <taxon>Pleosporales</taxon>
        <taxon>Pleosporineae</taxon>
        <taxon>Didymellaceae</taxon>
        <taxon>Ascochyta</taxon>
    </lineage>
</organism>
<feature type="compositionally biased region" description="Pro residues" evidence="2">
    <location>
        <begin position="783"/>
        <end position="795"/>
    </location>
</feature>
<dbReference type="Pfam" id="PF04082">
    <property type="entry name" value="Fungal_trans"/>
    <property type="match status" value="1"/>
</dbReference>
<gene>
    <name evidence="4" type="ORF">ST47_g950</name>
</gene>
<dbReference type="GO" id="GO:0003677">
    <property type="term" value="F:DNA binding"/>
    <property type="evidence" value="ECO:0007669"/>
    <property type="project" value="InterPro"/>
</dbReference>
<feature type="compositionally biased region" description="Basic and acidic residues" evidence="2">
    <location>
        <begin position="193"/>
        <end position="210"/>
    </location>
</feature>
<name>A0A163LLY6_DIDRA</name>
<dbReference type="EMBL" id="JYNV01000044">
    <property type="protein sequence ID" value="KZM27912.1"/>
    <property type="molecule type" value="Genomic_DNA"/>
</dbReference>
<reference evidence="4 5" key="1">
    <citation type="journal article" date="2016" name="Sci. Rep.">
        <title>Draft genome sequencing and secretome analysis of fungal phytopathogen Ascochyta rabiei provides insight into the necrotrophic effector repertoire.</title>
        <authorList>
            <person name="Verma S."/>
            <person name="Gazara R.K."/>
            <person name="Nizam S."/>
            <person name="Parween S."/>
            <person name="Chattopadhyay D."/>
            <person name="Verma P.K."/>
        </authorList>
    </citation>
    <scope>NUCLEOTIDE SEQUENCE [LARGE SCALE GENOMIC DNA]</scope>
    <source>
        <strain evidence="4 5">ArDII</strain>
    </source>
</reference>
<dbReference type="InterPro" id="IPR007219">
    <property type="entry name" value="XnlR_reg_dom"/>
</dbReference>
<evidence type="ECO:0000256" key="1">
    <source>
        <dbReference type="ARBA" id="ARBA00023242"/>
    </source>
</evidence>
<dbReference type="GO" id="GO:0003700">
    <property type="term" value="F:DNA-binding transcription factor activity"/>
    <property type="evidence" value="ECO:0007669"/>
    <property type="project" value="InterPro"/>
</dbReference>
<dbReference type="STRING" id="5454.A0A163LLY6"/>
<dbReference type="PANTHER" id="PTHR46910">
    <property type="entry name" value="TRANSCRIPTION FACTOR PDR1"/>
    <property type="match status" value="1"/>
</dbReference>
<dbReference type="CDD" id="cd12148">
    <property type="entry name" value="fungal_TF_MHR"/>
    <property type="match status" value="1"/>
</dbReference>
<dbReference type="Proteomes" id="UP000076837">
    <property type="component" value="Unassembled WGS sequence"/>
</dbReference>
<feature type="domain" description="Xylanolytic transcriptional activator regulatory" evidence="3">
    <location>
        <begin position="386"/>
        <end position="457"/>
    </location>
</feature>
<evidence type="ECO:0000313" key="4">
    <source>
        <dbReference type="EMBL" id="KZM27912.1"/>
    </source>
</evidence>
<feature type="region of interest" description="Disordered" evidence="2">
    <location>
        <begin position="708"/>
        <end position="734"/>
    </location>
</feature>